<dbReference type="Proteomes" id="UP001234178">
    <property type="component" value="Unassembled WGS sequence"/>
</dbReference>
<comment type="caution">
    <text evidence="1">The sequence shown here is derived from an EMBL/GenBank/DDBJ whole genome shotgun (WGS) entry which is preliminary data.</text>
</comment>
<proteinExistence type="predicted"/>
<evidence type="ECO:0000313" key="1">
    <source>
        <dbReference type="EMBL" id="KAK4017467.1"/>
    </source>
</evidence>
<accession>A0ABQ9ZX52</accession>
<gene>
    <name evidence="1" type="ORF">OUZ56_032778</name>
</gene>
<protein>
    <submittedName>
        <fullName evidence="1">Uncharacterized protein</fullName>
    </submittedName>
</protein>
<organism evidence="1 2">
    <name type="scientific">Daphnia magna</name>
    <dbReference type="NCBI Taxonomy" id="35525"/>
    <lineage>
        <taxon>Eukaryota</taxon>
        <taxon>Metazoa</taxon>
        <taxon>Ecdysozoa</taxon>
        <taxon>Arthropoda</taxon>
        <taxon>Crustacea</taxon>
        <taxon>Branchiopoda</taxon>
        <taxon>Diplostraca</taxon>
        <taxon>Cladocera</taxon>
        <taxon>Anomopoda</taxon>
        <taxon>Daphniidae</taxon>
        <taxon>Daphnia</taxon>
    </lineage>
</organism>
<dbReference type="EMBL" id="JAOYFB010000006">
    <property type="protein sequence ID" value="KAK4017467.1"/>
    <property type="molecule type" value="Genomic_DNA"/>
</dbReference>
<reference evidence="1 2" key="1">
    <citation type="journal article" date="2023" name="Nucleic Acids Res.">
        <title>The hologenome of Daphnia magna reveals possible DNA methylation and microbiome-mediated evolution of the host genome.</title>
        <authorList>
            <person name="Chaturvedi A."/>
            <person name="Li X."/>
            <person name="Dhandapani V."/>
            <person name="Marshall H."/>
            <person name="Kissane S."/>
            <person name="Cuenca-Cambronero M."/>
            <person name="Asole G."/>
            <person name="Calvet F."/>
            <person name="Ruiz-Romero M."/>
            <person name="Marangio P."/>
            <person name="Guigo R."/>
            <person name="Rago D."/>
            <person name="Mirbahai L."/>
            <person name="Eastwood N."/>
            <person name="Colbourne J.K."/>
            <person name="Zhou J."/>
            <person name="Mallon E."/>
            <person name="Orsini L."/>
        </authorList>
    </citation>
    <scope>NUCLEOTIDE SEQUENCE [LARGE SCALE GENOMIC DNA]</scope>
    <source>
        <strain evidence="1">LRV0_1</strain>
    </source>
</reference>
<evidence type="ECO:0000313" key="2">
    <source>
        <dbReference type="Proteomes" id="UP001234178"/>
    </source>
</evidence>
<keyword evidence="2" id="KW-1185">Reference proteome</keyword>
<name>A0ABQ9ZX52_9CRUS</name>
<sequence>MVNNYLLKIAVRDKVVRIEKVCQVFPPDVRDFLHESLQIPFSSSKLSISIKEGEIKLLGSPKLKKLNLEEEVALMNYLQIYPEDIDRKWVWTQNYVPASIESTTFSFLPGQTMKLIGLGPSLIAIDPSEIVTKRGSNIYKYIEEKTQ</sequence>